<keyword evidence="2" id="KW-1185">Reference proteome</keyword>
<evidence type="ECO:0008006" key="3">
    <source>
        <dbReference type="Google" id="ProtNLM"/>
    </source>
</evidence>
<feature type="non-terminal residue" evidence="1">
    <location>
        <position position="69"/>
    </location>
</feature>
<evidence type="ECO:0000313" key="2">
    <source>
        <dbReference type="Proteomes" id="UP001159405"/>
    </source>
</evidence>
<comment type="caution">
    <text evidence="1">The sequence shown here is derived from an EMBL/GenBank/DDBJ whole genome shotgun (WGS) entry which is preliminary data.</text>
</comment>
<dbReference type="EMBL" id="CALNXK010000092">
    <property type="protein sequence ID" value="CAH3151945.1"/>
    <property type="molecule type" value="Genomic_DNA"/>
</dbReference>
<dbReference type="Proteomes" id="UP001159405">
    <property type="component" value="Unassembled WGS sequence"/>
</dbReference>
<evidence type="ECO:0000313" key="1">
    <source>
        <dbReference type="EMBL" id="CAH3151945.1"/>
    </source>
</evidence>
<accession>A0ABN8PW83</accession>
<protein>
    <recommendedName>
        <fullName evidence="3">Ribosomal protein L32</fullName>
    </recommendedName>
</protein>
<gene>
    <name evidence="1" type="ORF">PLOB_00048880</name>
</gene>
<reference evidence="1 2" key="1">
    <citation type="submission" date="2022-05" db="EMBL/GenBank/DDBJ databases">
        <authorList>
            <consortium name="Genoscope - CEA"/>
            <person name="William W."/>
        </authorList>
    </citation>
    <scope>NUCLEOTIDE SEQUENCE [LARGE SCALE GENOMIC DNA]</scope>
</reference>
<organism evidence="1 2">
    <name type="scientific">Porites lobata</name>
    <dbReference type="NCBI Taxonomy" id="104759"/>
    <lineage>
        <taxon>Eukaryota</taxon>
        <taxon>Metazoa</taxon>
        <taxon>Cnidaria</taxon>
        <taxon>Anthozoa</taxon>
        <taxon>Hexacorallia</taxon>
        <taxon>Scleractinia</taxon>
        <taxon>Fungiina</taxon>
        <taxon>Poritidae</taxon>
        <taxon>Porites</taxon>
    </lineage>
</organism>
<name>A0ABN8PW83_9CNID</name>
<sequence length="69" mass="8035">MSFAGKKGKIKQPFDPAIRIPATLKPSKAKFSLKRRRLLMFPSVKNSVYNTFGEKRKLDPLKSFKYHKH</sequence>
<proteinExistence type="predicted"/>